<dbReference type="FunFam" id="3.40.50.300:FF:000285">
    <property type="entry name" value="Sporulation initiation inhibitor Soj"/>
    <property type="match status" value="1"/>
</dbReference>
<dbReference type="CDD" id="cd02042">
    <property type="entry name" value="ParAB_family"/>
    <property type="match status" value="1"/>
</dbReference>
<dbReference type="EMBL" id="CP006841">
    <property type="protein sequence ID" value="ALA68331.1"/>
    <property type="molecule type" value="Genomic_DNA"/>
</dbReference>
<dbReference type="InterPro" id="IPR025669">
    <property type="entry name" value="AAA_dom"/>
</dbReference>
<dbReference type="Gene3D" id="3.40.50.300">
    <property type="entry name" value="P-loop containing nucleotide triphosphate hydrolases"/>
    <property type="match status" value="1"/>
</dbReference>
<organism evidence="5 6">
    <name type="scientific">Corynebacterium lactis RW2-5</name>
    <dbReference type="NCBI Taxonomy" id="1408189"/>
    <lineage>
        <taxon>Bacteria</taxon>
        <taxon>Bacillati</taxon>
        <taxon>Actinomycetota</taxon>
        <taxon>Actinomycetes</taxon>
        <taxon>Mycobacteriales</taxon>
        <taxon>Corynebacteriaceae</taxon>
        <taxon>Corynebacterium</taxon>
    </lineage>
</organism>
<dbReference type="PATRIC" id="fig|1408189.4.peg.2489"/>
<dbReference type="Pfam" id="PF13614">
    <property type="entry name" value="AAA_31"/>
    <property type="match status" value="1"/>
</dbReference>
<gene>
    <name evidence="5" type="ORF">CLAC_12360</name>
</gene>
<evidence type="ECO:0000313" key="6">
    <source>
        <dbReference type="Proteomes" id="UP000058446"/>
    </source>
</evidence>
<dbReference type="Proteomes" id="UP000058446">
    <property type="component" value="Chromosome"/>
</dbReference>
<protein>
    <submittedName>
        <fullName evidence="5">Chromosome partitioning protein</fullName>
    </submittedName>
</protein>
<dbReference type="PANTHER" id="PTHR13696">
    <property type="entry name" value="P-LOOP CONTAINING NUCLEOSIDE TRIPHOSPHATE HYDROLASE"/>
    <property type="match status" value="1"/>
</dbReference>
<evidence type="ECO:0000313" key="5">
    <source>
        <dbReference type="EMBL" id="ALA68331.1"/>
    </source>
</evidence>
<name>A0A0K2H3Q7_9CORY</name>
<comment type="similarity">
    <text evidence="1">Belongs to the ParA family.</text>
</comment>
<evidence type="ECO:0000256" key="2">
    <source>
        <dbReference type="ARBA" id="ARBA00059092"/>
    </source>
</evidence>
<evidence type="ECO:0000256" key="3">
    <source>
        <dbReference type="SAM" id="MobiDB-lite"/>
    </source>
</evidence>
<evidence type="ECO:0000259" key="4">
    <source>
        <dbReference type="Pfam" id="PF13614"/>
    </source>
</evidence>
<dbReference type="PANTHER" id="PTHR13696:SF52">
    <property type="entry name" value="PARA FAMILY PROTEIN CT_582"/>
    <property type="match status" value="1"/>
</dbReference>
<evidence type="ECO:0000256" key="1">
    <source>
        <dbReference type="ARBA" id="ARBA00006976"/>
    </source>
</evidence>
<dbReference type="InterPro" id="IPR027417">
    <property type="entry name" value="P-loop_NTPase"/>
</dbReference>
<comment type="function">
    <text evidence="2">May play a role in septum formation.</text>
</comment>
<sequence length="326" mass="35018">MARKSWQDTPIAAAAQRAAQVKAPNRLSLPRPDQPRRITIANQKGGVGKTTSAVNIASALARHGLKVLVVDNDPQGNASTALGIEHRTGTPSTYELLIGEMTVDEVIQSSPESENLFCIPATLDLAGSEIELVSLLNRERRLLDAIPDQYLIDNDFDFLIIDCPPSLGLLTLNSMTAANEVLIPIQCEFYALEGVTQLLNNVQMIRQHLNPALHISAVLLTMYDARTKLAEEVANEVRTHFGEVVLRNLIPRSVKVSEAPGYSKTVISYDPGSRGAVAYLDAAKELATRGDYPAPSGGNAIGVKPGTESPETHGAHAADSRSSSSH</sequence>
<dbReference type="STRING" id="1408189.CLAC_12360"/>
<feature type="compositionally biased region" description="Basic and acidic residues" evidence="3">
    <location>
        <begin position="310"/>
        <end position="319"/>
    </location>
</feature>
<feature type="domain" description="AAA" evidence="4">
    <location>
        <begin position="37"/>
        <end position="215"/>
    </location>
</feature>
<dbReference type="SUPFAM" id="SSF52540">
    <property type="entry name" value="P-loop containing nucleoside triphosphate hydrolases"/>
    <property type="match status" value="1"/>
</dbReference>
<keyword evidence="6" id="KW-1185">Reference proteome</keyword>
<dbReference type="AlphaFoldDB" id="A0A0K2H3Q7"/>
<accession>A0A0K2H3Q7</accession>
<dbReference type="RefSeq" id="WP_053413129.1">
    <property type="nucleotide sequence ID" value="NZ_CP006841.1"/>
</dbReference>
<feature type="region of interest" description="Disordered" evidence="3">
    <location>
        <begin position="289"/>
        <end position="326"/>
    </location>
</feature>
<proteinExistence type="inferred from homology"/>
<reference evidence="5 6" key="1">
    <citation type="submission" date="2013-10" db="EMBL/GenBank/DDBJ databases">
        <title>Complete genome sequence of Corynebacterium lactis DSM 45799(T), isolated from raw cow milk.</title>
        <authorList>
            <person name="Ruckert C."/>
            <person name="Albersmeier A."/>
            <person name="Lipski A."/>
            <person name="Kalinowski J."/>
        </authorList>
    </citation>
    <scope>NUCLEOTIDE SEQUENCE [LARGE SCALE GENOMIC DNA]</scope>
    <source>
        <strain evidence="5 6">RW2-5</strain>
    </source>
</reference>
<dbReference type="InterPro" id="IPR050678">
    <property type="entry name" value="DNA_Partitioning_ATPase"/>
</dbReference>
<dbReference type="KEGG" id="clw:CLAC_12360"/>